<gene>
    <name evidence="2" type="ORF">DEA8626_04000</name>
</gene>
<feature type="domain" description="HTH cro/C1-type" evidence="1">
    <location>
        <begin position="25"/>
        <end position="70"/>
    </location>
</feature>
<dbReference type="OrthoDB" id="7738228at2"/>
<dbReference type="CDD" id="cd00093">
    <property type="entry name" value="HTH_XRE"/>
    <property type="match status" value="1"/>
</dbReference>
<accession>A0A2R8BNE2</accession>
<name>A0A2R8BNE2_9RHOB</name>
<dbReference type="RefSeq" id="WP_108854961.1">
    <property type="nucleotide sequence ID" value="NZ_OMOQ01000006.1"/>
</dbReference>
<proteinExistence type="predicted"/>
<dbReference type="InterPro" id="IPR010982">
    <property type="entry name" value="Lambda_DNA-bd_dom_sf"/>
</dbReference>
<evidence type="ECO:0000313" key="2">
    <source>
        <dbReference type="EMBL" id="SPH24967.1"/>
    </source>
</evidence>
<evidence type="ECO:0000313" key="3">
    <source>
        <dbReference type="Proteomes" id="UP000244924"/>
    </source>
</evidence>
<dbReference type="SMART" id="SM00530">
    <property type="entry name" value="HTH_XRE"/>
    <property type="match status" value="1"/>
</dbReference>
<dbReference type="InterPro" id="IPR001387">
    <property type="entry name" value="Cro/C1-type_HTH"/>
</dbReference>
<dbReference type="AlphaFoldDB" id="A0A2R8BNE2"/>
<evidence type="ECO:0000259" key="1">
    <source>
        <dbReference type="PROSITE" id="PS50943"/>
    </source>
</evidence>
<dbReference type="EMBL" id="OMOQ01000006">
    <property type="protein sequence ID" value="SPH24967.1"/>
    <property type="molecule type" value="Genomic_DNA"/>
</dbReference>
<sequence length="298" mass="33274">MAESASLFARKLRAWRAGAGIHGRITQEMLAERLGVSVDAVGKYERSASFIRGDLEHRLADELGWSREEILACREDWDARRQEPRKGAYRLLDDTLVGEVYGGSWHRAARASIVLANEEFGVLPEELAPNEKVFLPIYETYRDHWAAVMRDGRMVAKWALPFLDFEDEALFRAGRLIEAELSVDRIRRPILPGTYYGYSPAVVVRPGHEAAGTLLLSSFVRFLEGLANREVLLHGIGTVSVSPGGAQICRDIGMTRLGSHCLDPDFGVWELPGAAVPKSIFARRSTILRRCYTEAFGT</sequence>
<organism evidence="2 3">
    <name type="scientific">Albidovulum aquaemixtae</name>
    <dbReference type="NCBI Taxonomy" id="1542388"/>
    <lineage>
        <taxon>Bacteria</taxon>
        <taxon>Pseudomonadati</taxon>
        <taxon>Pseudomonadota</taxon>
        <taxon>Alphaproteobacteria</taxon>
        <taxon>Rhodobacterales</taxon>
        <taxon>Paracoccaceae</taxon>
        <taxon>Albidovulum</taxon>
    </lineage>
</organism>
<keyword evidence="3" id="KW-1185">Reference proteome</keyword>
<protein>
    <recommendedName>
        <fullName evidence="1">HTH cro/C1-type domain-containing protein</fullName>
    </recommendedName>
</protein>
<dbReference type="Gene3D" id="1.10.260.40">
    <property type="entry name" value="lambda repressor-like DNA-binding domains"/>
    <property type="match status" value="1"/>
</dbReference>
<dbReference type="Proteomes" id="UP000244924">
    <property type="component" value="Unassembled WGS sequence"/>
</dbReference>
<dbReference type="SUPFAM" id="SSF47413">
    <property type="entry name" value="lambda repressor-like DNA-binding domains"/>
    <property type="match status" value="1"/>
</dbReference>
<dbReference type="PROSITE" id="PS50943">
    <property type="entry name" value="HTH_CROC1"/>
    <property type="match status" value="1"/>
</dbReference>
<dbReference type="GO" id="GO:0003677">
    <property type="term" value="F:DNA binding"/>
    <property type="evidence" value="ECO:0007669"/>
    <property type="project" value="InterPro"/>
</dbReference>
<reference evidence="2 3" key="1">
    <citation type="submission" date="2018-03" db="EMBL/GenBank/DDBJ databases">
        <authorList>
            <person name="Keele B.F."/>
        </authorList>
    </citation>
    <scope>NUCLEOTIDE SEQUENCE [LARGE SCALE GENOMIC DNA]</scope>
    <source>
        <strain evidence="2 3">CECT 8626</strain>
    </source>
</reference>